<organism evidence="2 3">
    <name type="scientific">Novymonas esmeraldas</name>
    <dbReference type="NCBI Taxonomy" id="1808958"/>
    <lineage>
        <taxon>Eukaryota</taxon>
        <taxon>Discoba</taxon>
        <taxon>Euglenozoa</taxon>
        <taxon>Kinetoplastea</taxon>
        <taxon>Metakinetoplastina</taxon>
        <taxon>Trypanosomatida</taxon>
        <taxon>Trypanosomatidae</taxon>
        <taxon>Novymonas</taxon>
    </lineage>
</organism>
<keyword evidence="1" id="KW-0175">Coiled coil</keyword>
<protein>
    <submittedName>
        <fullName evidence="2">Uncharacterized protein</fullName>
    </submittedName>
</protein>
<name>A0AAW0ET42_9TRYP</name>
<feature type="coiled-coil region" evidence="1">
    <location>
        <begin position="4"/>
        <end position="52"/>
    </location>
</feature>
<dbReference type="Proteomes" id="UP001430356">
    <property type="component" value="Unassembled WGS sequence"/>
</dbReference>
<evidence type="ECO:0000313" key="2">
    <source>
        <dbReference type="EMBL" id="KAK7196190.1"/>
    </source>
</evidence>
<comment type="caution">
    <text evidence="2">The sequence shown here is derived from an EMBL/GenBank/DDBJ whole genome shotgun (WGS) entry which is preliminary data.</text>
</comment>
<sequence length="90" mass="9894">MSTAAEAQAELDALRAQNTKEEQEARAALAAMQADLHDVQEAAKALEEEKRELCLYLDHGRTGAPPADQHTTLLDQDLRVLVDCDDSRCC</sequence>
<gene>
    <name evidence="2" type="ORF">NESM_000554200</name>
</gene>
<evidence type="ECO:0000313" key="3">
    <source>
        <dbReference type="Proteomes" id="UP001430356"/>
    </source>
</evidence>
<accession>A0AAW0ET42</accession>
<dbReference type="AlphaFoldDB" id="A0AAW0ET42"/>
<proteinExistence type="predicted"/>
<reference evidence="2 3" key="1">
    <citation type="journal article" date="2021" name="MBio">
        <title>A New Model Trypanosomatid, Novymonas esmeraldas: Genomic Perception of Its 'Candidatus Pandoraea novymonadis' Endosymbiont.</title>
        <authorList>
            <person name="Zakharova A."/>
            <person name="Saura A."/>
            <person name="Butenko A."/>
            <person name="Podesvova L."/>
            <person name="Warmusova S."/>
            <person name="Kostygov A.Y."/>
            <person name="Nenarokova A."/>
            <person name="Lukes J."/>
            <person name="Opperdoes F.R."/>
            <person name="Yurchenko V."/>
        </authorList>
    </citation>
    <scope>NUCLEOTIDE SEQUENCE [LARGE SCALE GENOMIC DNA]</scope>
    <source>
        <strain evidence="2 3">E262AT.01</strain>
    </source>
</reference>
<keyword evidence="3" id="KW-1185">Reference proteome</keyword>
<evidence type="ECO:0000256" key="1">
    <source>
        <dbReference type="SAM" id="Coils"/>
    </source>
</evidence>
<dbReference type="EMBL" id="JAECZO010000070">
    <property type="protein sequence ID" value="KAK7196190.1"/>
    <property type="molecule type" value="Genomic_DNA"/>
</dbReference>